<name>A0A5Q5BIW3_MYCSS</name>
<evidence type="ECO:0000313" key="2">
    <source>
        <dbReference type="EMBL" id="ABG08160.1"/>
    </source>
</evidence>
<dbReference type="PROSITE" id="PS51257">
    <property type="entry name" value="PROKAR_LIPOPROTEIN"/>
    <property type="match status" value="1"/>
</dbReference>
<sequence length="221" mass="23382" precursor="true">MTGWRAVPWALLLLGALTGCATTVTGNPTWPGARLETVILTEADFPPGVQYDRIVDEPGPGGTAGGPPPMLSRPQGCSDGLTRVIERGAQRGPGSAAKYVAAYDGARVVMTVLTWRLDMDALAATAERCAEFETFFDPTDAGIPMTTTRIDSVRPDALVYRQTMTLAGVDSSVYFGFENIGTMAVFGIAFPTPNPEIPAKGTLPQTFLDVATRQADRIAAG</sequence>
<dbReference type="KEGG" id="mmc:Mmcs_2052"/>
<dbReference type="EMBL" id="CP000384">
    <property type="protein sequence ID" value="ABG08160.1"/>
    <property type="molecule type" value="Genomic_DNA"/>
</dbReference>
<dbReference type="AlphaFoldDB" id="A0A5Q5BIW3"/>
<proteinExistence type="predicted"/>
<evidence type="ECO:0000256" key="1">
    <source>
        <dbReference type="SAM" id="SignalP"/>
    </source>
</evidence>
<accession>A0A5Q5BIW3</accession>
<reference evidence="2" key="1">
    <citation type="submission" date="2006-06" db="EMBL/GenBank/DDBJ databases">
        <title>Complete sequence of chromosome of Mycobacterium sp. MCS.</title>
        <authorList>
            <consortium name="US DOE Joint Genome Institute"/>
            <person name="Copeland A."/>
            <person name="Lucas S."/>
            <person name="Lapidus A."/>
            <person name="Barry K."/>
            <person name="Detter J.C."/>
            <person name="Glavina del Rio T."/>
            <person name="Hammon N."/>
            <person name="Israni S."/>
            <person name="Dalin E."/>
            <person name="Tice H."/>
            <person name="Pitluck S."/>
            <person name="Martinez M."/>
            <person name="Schmutz J."/>
            <person name="Larimer F."/>
            <person name="Land M."/>
            <person name="Hauser L."/>
            <person name="Kyrpides N."/>
            <person name="Kim E."/>
            <person name="Miller C.D."/>
            <person name="Hughes J.E."/>
            <person name="Anderson A.J."/>
            <person name="Sims R.C."/>
            <person name="Richardson P."/>
        </authorList>
    </citation>
    <scope>NUCLEOTIDE SEQUENCE [LARGE SCALE GENOMIC DNA]</scope>
    <source>
        <strain evidence="2">MCS</strain>
    </source>
</reference>
<organism evidence="2">
    <name type="scientific">Mycobacterium sp. (strain MCS)</name>
    <dbReference type="NCBI Taxonomy" id="164756"/>
    <lineage>
        <taxon>Bacteria</taxon>
        <taxon>Bacillati</taxon>
        <taxon>Actinomycetota</taxon>
        <taxon>Actinomycetes</taxon>
        <taxon>Mycobacteriales</taxon>
        <taxon>Mycobacteriaceae</taxon>
        <taxon>Mycobacterium</taxon>
    </lineage>
</organism>
<feature type="signal peptide" evidence="1">
    <location>
        <begin position="1"/>
        <end position="21"/>
    </location>
</feature>
<keyword evidence="1" id="KW-0732">Signal</keyword>
<protein>
    <recommendedName>
        <fullName evidence="3">DUF5642 domain-containing protein</fullName>
    </recommendedName>
</protein>
<gene>
    <name evidence="2" type="ordered locus">Mmcs_2052</name>
</gene>
<feature type="chain" id="PRO_5039411842" description="DUF5642 domain-containing protein" evidence="1">
    <location>
        <begin position="22"/>
        <end position="221"/>
    </location>
</feature>
<evidence type="ECO:0008006" key="3">
    <source>
        <dbReference type="Google" id="ProtNLM"/>
    </source>
</evidence>